<dbReference type="AlphaFoldDB" id="A0A5J4P9P5"/>
<evidence type="ECO:0000313" key="1">
    <source>
        <dbReference type="EMBL" id="KAA6306176.1"/>
    </source>
</evidence>
<accession>A0A5J4P9P5</accession>
<evidence type="ECO:0008006" key="2">
    <source>
        <dbReference type="Google" id="ProtNLM"/>
    </source>
</evidence>
<proteinExistence type="predicted"/>
<dbReference type="PANTHER" id="PTHR30298">
    <property type="entry name" value="H REPEAT-ASSOCIATED PREDICTED TRANSPOSASE"/>
    <property type="match status" value="1"/>
</dbReference>
<dbReference type="PANTHER" id="PTHR30298:SF0">
    <property type="entry name" value="PROTEIN YBFL-RELATED"/>
    <property type="match status" value="1"/>
</dbReference>
<dbReference type="EMBL" id="SNRY01010110">
    <property type="protein sequence ID" value="KAA6306176.1"/>
    <property type="molecule type" value="Genomic_DNA"/>
</dbReference>
<reference evidence="1" key="1">
    <citation type="submission" date="2019-03" db="EMBL/GenBank/DDBJ databases">
        <title>Single cell metagenomics reveals metabolic interactions within the superorganism composed of flagellate Streblomastix strix and complex community of Bacteroidetes bacteria on its surface.</title>
        <authorList>
            <person name="Treitli S.C."/>
            <person name="Kolisko M."/>
            <person name="Husnik F."/>
            <person name="Keeling P."/>
            <person name="Hampl V."/>
        </authorList>
    </citation>
    <scope>NUCLEOTIDE SEQUENCE</scope>
    <source>
        <strain evidence="1">STM</strain>
    </source>
</reference>
<dbReference type="InterPro" id="IPR051698">
    <property type="entry name" value="Transposase_11-like"/>
</dbReference>
<name>A0A5J4P9P5_9ZZZZ</name>
<organism evidence="1">
    <name type="scientific">termite gut metagenome</name>
    <dbReference type="NCBI Taxonomy" id="433724"/>
    <lineage>
        <taxon>unclassified sequences</taxon>
        <taxon>metagenomes</taxon>
        <taxon>organismal metagenomes</taxon>
    </lineage>
</organism>
<sequence length="81" mass="9513">MGFVSGIRGHWYIENKLHYTKDVIMREDKTSTKDKKAAANLTLFRDITFNILKTKNKSIKYATEHFANTNLKELCNLLYRT</sequence>
<protein>
    <recommendedName>
        <fullName evidence="2">Transposase IS4-like domain-containing protein</fullName>
    </recommendedName>
</protein>
<comment type="caution">
    <text evidence="1">The sequence shown here is derived from an EMBL/GenBank/DDBJ whole genome shotgun (WGS) entry which is preliminary data.</text>
</comment>
<gene>
    <name evidence="1" type="ORF">EZS27_042168</name>
</gene>